<protein>
    <submittedName>
        <fullName evidence="1">Uncharacterized protein</fullName>
    </submittedName>
</protein>
<evidence type="ECO:0000313" key="1">
    <source>
        <dbReference type="EMBL" id="KLO07311.1"/>
    </source>
</evidence>
<keyword evidence="2" id="KW-1185">Reference proteome</keyword>
<sequence length="146" mass="16983">MPYESAERSSKLSRQHCLGSRHKLRSTFPLHFIGRGTLQWCNHDGRKSQRGWRLLMGRLEEGETRTVIVTTTNIAGWVTTQVPHEQSEPTKGSSRPSLRYLLARRTIPMYEELHPTTEYARRLAAAWSRMRMKMKMGSWSLACHRT</sequence>
<name>A0A0H2RR37_9AGAM</name>
<dbReference type="InParanoid" id="A0A0H2RR37"/>
<gene>
    <name evidence="1" type="ORF">SCHPADRAFT_655497</name>
</gene>
<dbReference type="EMBL" id="KQ086148">
    <property type="protein sequence ID" value="KLO07311.1"/>
    <property type="molecule type" value="Genomic_DNA"/>
</dbReference>
<dbReference type="Proteomes" id="UP000053477">
    <property type="component" value="Unassembled WGS sequence"/>
</dbReference>
<proteinExistence type="predicted"/>
<accession>A0A0H2RR37</accession>
<evidence type="ECO:0000313" key="2">
    <source>
        <dbReference type="Proteomes" id="UP000053477"/>
    </source>
</evidence>
<organism evidence="1 2">
    <name type="scientific">Schizopora paradoxa</name>
    <dbReference type="NCBI Taxonomy" id="27342"/>
    <lineage>
        <taxon>Eukaryota</taxon>
        <taxon>Fungi</taxon>
        <taxon>Dikarya</taxon>
        <taxon>Basidiomycota</taxon>
        <taxon>Agaricomycotina</taxon>
        <taxon>Agaricomycetes</taxon>
        <taxon>Hymenochaetales</taxon>
        <taxon>Schizoporaceae</taxon>
        <taxon>Schizopora</taxon>
    </lineage>
</organism>
<reference evidence="1 2" key="1">
    <citation type="submission" date="2015-04" db="EMBL/GenBank/DDBJ databases">
        <title>Complete genome sequence of Schizopora paradoxa KUC8140, a cosmopolitan wood degrader in East Asia.</title>
        <authorList>
            <consortium name="DOE Joint Genome Institute"/>
            <person name="Min B."/>
            <person name="Park H."/>
            <person name="Jang Y."/>
            <person name="Kim J.-J."/>
            <person name="Kim K.H."/>
            <person name="Pangilinan J."/>
            <person name="Lipzen A."/>
            <person name="Riley R."/>
            <person name="Grigoriev I.V."/>
            <person name="Spatafora J.W."/>
            <person name="Choi I.-G."/>
        </authorList>
    </citation>
    <scope>NUCLEOTIDE SEQUENCE [LARGE SCALE GENOMIC DNA]</scope>
    <source>
        <strain evidence="1 2">KUC8140</strain>
    </source>
</reference>
<dbReference type="AlphaFoldDB" id="A0A0H2RR37"/>